<evidence type="ECO:0000313" key="3">
    <source>
        <dbReference type="EMBL" id="WHF37654.1"/>
    </source>
</evidence>
<dbReference type="RefSeq" id="WP_282684276.1">
    <property type="nucleotide sequence ID" value="NZ_CP124841.1"/>
</dbReference>
<keyword evidence="2" id="KW-0472">Membrane</keyword>
<protein>
    <recommendedName>
        <fullName evidence="5">Chromosome partition protein Smc</fullName>
    </recommendedName>
</protein>
<evidence type="ECO:0000313" key="4">
    <source>
        <dbReference type="Proteomes" id="UP001239426"/>
    </source>
</evidence>
<organism evidence="3 4">
    <name type="scientific">Aeromonas salmonicida</name>
    <dbReference type="NCBI Taxonomy" id="645"/>
    <lineage>
        <taxon>Bacteria</taxon>
        <taxon>Pseudomonadati</taxon>
        <taxon>Pseudomonadota</taxon>
        <taxon>Gammaproteobacteria</taxon>
        <taxon>Aeromonadales</taxon>
        <taxon>Aeromonadaceae</taxon>
        <taxon>Aeromonas</taxon>
    </lineage>
</organism>
<sequence>MSRWKESFDNHPFQATWSQILSLSESIAPDDLTVITDIAEIARLKKIIIFINELILSCDPELIPDQTWSNFYSQSIPCLQSMSNFQETRNIQYIVQANAHLDNLITYIRPYQVVIGKAAQAAQKAYSLSTKEINSSLKNFYRNAEENLNEIIQTKTQAISKLAECERINQEVSELEARLFDDSSTASVSTRIKELESEVTQSHDRVIEFFEDLFDGESENESIEQKIKSGLSKVESDAKESATLINGLQKKVSDFDSYYSVVFGEKDENNVRQGGLKEEIKNRGLELDKFKETQQLKYKTLVEEIEGLLPSATSAGLASAYHDMKASFDSPIINNTRLFYASIVCLILTALISITQEASWTYIKFHDIPELTKLASNFLYKAPIILPVIWLALYSSKRRSEALRLQQEYAHKEALAKSFQNFKAQIEALGEETPLLMNKLLEAAIDAVSKNASDTLDKKHDDKTPVHQTLDGALDSLGRMKGLFEFKKPLP</sequence>
<dbReference type="AlphaFoldDB" id="A0AAX3VVY4"/>
<dbReference type="EMBL" id="CP124841">
    <property type="protein sequence ID" value="WHF37654.1"/>
    <property type="molecule type" value="Genomic_DNA"/>
</dbReference>
<keyword evidence="2" id="KW-1133">Transmembrane helix</keyword>
<feature type="coiled-coil region" evidence="1">
    <location>
        <begin position="141"/>
        <end position="178"/>
    </location>
</feature>
<gene>
    <name evidence="3" type="ORF">QLQ87_04685</name>
</gene>
<feature type="transmembrane region" description="Helical" evidence="2">
    <location>
        <begin position="338"/>
        <end position="358"/>
    </location>
</feature>
<reference evidence="3" key="1">
    <citation type="submission" date="2023-05" db="EMBL/GenBank/DDBJ databases">
        <title>Aeromonas salmonicida 57, complete genome.</title>
        <authorList>
            <person name="Shao L."/>
        </authorList>
    </citation>
    <scope>NUCLEOTIDE SEQUENCE</scope>
    <source>
        <strain evidence="3">57</strain>
    </source>
</reference>
<keyword evidence="1" id="KW-0175">Coiled coil</keyword>
<name>A0AAX3VVY4_AERSA</name>
<dbReference type="Proteomes" id="UP001239426">
    <property type="component" value="Chromosome"/>
</dbReference>
<evidence type="ECO:0000256" key="2">
    <source>
        <dbReference type="SAM" id="Phobius"/>
    </source>
</evidence>
<accession>A0AAX3VVY4</accession>
<evidence type="ECO:0000256" key="1">
    <source>
        <dbReference type="SAM" id="Coils"/>
    </source>
</evidence>
<evidence type="ECO:0008006" key="5">
    <source>
        <dbReference type="Google" id="ProtNLM"/>
    </source>
</evidence>
<proteinExistence type="predicted"/>
<feature type="transmembrane region" description="Helical" evidence="2">
    <location>
        <begin position="378"/>
        <end position="396"/>
    </location>
</feature>
<keyword evidence="2" id="KW-0812">Transmembrane</keyword>